<dbReference type="InterPro" id="IPR011333">
    <property type="entry name" value="SKP1/BTB/POZ_sf"/>
</dbReference>
<dbReference type="Gene3D" id="1.25.40.420">
    <property type="match status" value="1"/>
</dbReference>
<organism evidence="4 5">
    <name type="scientific">Araneus ventricosus</name>
    <name type="common">Orbweaver spider</name>
    <name type="synonym">Epeira ventricosa</name>
    <dbReference type="NCBI Taxonomy" id="182803"/>
    <lineage>
        <taxon>Eukaryota</taxon>
        <taxon>Metazoa</taxon>
        <taxon>Ecdysozoa</taxon>
        <taxon>Arthropoda</taxon>
        <taxon>Chelicerata</taxon>
        <taxon>Arachnida</taxon>
        <taxon>Araneae</taxon>
        <taxon>Araneomorphae</taxon>
        <taxon>Entelegynae</taxon>
        <taxon>Araneoidea</taxon>
        <taxon>Araneidae</taxon>
        <taxon>Araneus</taxon>
    </lineage>
</organism>
<keyword evidence="5" id="KW-1185">Reference proteome</keyword>
<evidence type="ECO:0000313" key="5">
    <source>
        <dbReference type="Proteomes" id="UP000499080"/>
    </source>
</evidence>
<evidence type="ECO:0000313" key="4">
    <source>
        <dbReference type="EMBL" id="GBM90759.1"/>
    </source>
</evidence>
<gene>
    <name evidence="4" type="primary">spop_110</name>
    <name evidence="3" type="synonym">spop_90</name>
    <name evidence="3" type="ORF">AVEN_122279_1</name>
    <name evidence="4" type="ORF">AVEN_204427_1</name>
</gene>
<dbReference type="CDD" id="cd00121">
    <property type="entry name" value="MATH"/>
    <property type="match status" value="1"/>
</dbReference>
<dbReference type="InterPro" id="IPR002083">
    <property type="entry name" value="MATH/TRAF_dom"/>
</dbReference>
<dbReference type="AlphaFoldDB" id="A0A4Y2JMV5"/>
<dbReference type="EMBL" id="BGPR01190806">
    <property type="protein sequence ID" value="GBM90731.1"/>
    <property type="molecule type" value="Genomic_DNA"/>
</dbReference>
<reference evidence="4 5" key="1">
    <citation type="journal article" date="2019" name="Sci. Rep.">
        <title>Orb-weaving spider Araneus ventricosus genome elucidates the spidroin gene catalogue.</title>
        <authorList>
            <person name="Kono N."/>
            <person name="Nakamura H."/>
            <person name="Ohtoshi R."/>
            <person name="Moran D.A.P."/>
            <person name="Shinohara A."/>
            <person name="Yoshida Y."/>
            <person name="Fujiwara M."/>
            <person name="Mori M."/>
            <person name="Tomita M."/>
            <person name="Arakawa K."/>
        </authorList>
    </citation>
    <scope>NUCLEOTIDE SEQUENCE [LARGE SCALE GENOMIC DNA]</scope>
</reference>
<comment type="caution">
    <text evidence="4">The sequence shown here is derived from an EMBL/GenBank/DDBJ whole genome shotgun (WGS) entry which is preliminary data.</text>
</comment>
<dbReference type="Pfam" id="PF00651">
    <property type="entry name" value="BTB"/>
    <property type="match status" value="1"/>
</dbReference>
<protein>
    <submittedName>
        <fullName evidence="4">Speckle-type POZ protein</fullName>
    </submittedName>
</protein>
<dbReference type="InterPro" id="IPR000210">
    <property type="entry name" value="BTB/POZ_dom"/>
</dbReference>
<dbReference type="PROSITE" id="PS50097">
    <property type="entry name" value="BTB"/>
    <property type="match status" value="1"/>
</dbReference>
<name>A0A4Y2JMV5_ARAVE</name>
<evidence type="ECO:0000259" key="1">
    <source>
        <dbReference type="PROSITE" id="PS50097"/>
    </source>
</evidence>
<dbReference type="Proteomes" id="UP000499080">
    <property type="component" value="Unassembled WGS sequence"/>
</dbReference>
<accession>A0A4Y2JMV5</accession>
<feature type="domain" description="BTB" evidence="1">
    <location>
        <begin position="329"/>
        <end position="396"/>
    </location>
</feature>
<proteinExistence type="predicted"/>
<dbReference type="Gene3D" id="3.30.710.10">
    <property type="entry name" value="Potassium Channel Kv1.1, Chain A"/>
    <property type="match status" value="1"/>
</dbReference>
<dbReference type="SMART" id="SM00225">
    <property type="entry name" value="BTB"/>
    <property type="match status" value="1"/>
</dbReference>
<dbReference type="EMBL" id="BGPR01190815">
    <property type="protein sequence ID" value="GBM90759.1"/>
    <property type="molecule type" value="Genomic_DNA"/>
</dbReference>
<dbReference type="PROSITE" id="PS50144">
    <property type="entry name" value="MATH"/>
    <property type="match status" value="1"/>
</dbReference>
<dbReference type="GO" id="GO:0030163">
    <property type="term" value="P:protein catabolic process"/>
    <property type="evidence" value="ECO:0007669"/>
    <property type="project" value="UniProtKB-ARBA"/>
</dbReference>
<dbReference type="SUPFAM" id="SSF49599">
    <property type="entry name" value="TRAF domain-like"/>
    <property type="match status" value="1"/>
</dbReference>
<dbReference type="Gene3D" id="2.60.210.10">
    <property type="entry name" value="Apoptosis, Tumor Necrosis Factor Receptor Associated Protein 2, Chain A"/>
    <property type="match status" value="1"/>
</dbReference>
<evidence type="ECO:0000313" key="3">
    <source>
        <dbReference type="EMBL" id="GBM90731.1"/>
    </source>
</evidence>
<dbReference type="InterPro" id="IPR008974">
    <property type="entry name" value="TRAF-like"/>
</dbReference>
<dbReference type="PANTHER" id="PTHR24413">
    <property type="entry name" value="SPECKLE-TYPE POZ PROTEIN"/>
    <property type="match status" value="1"/>
</dbReference>
<dbReference type="SUPFAM" id="SSF54695">
    <property type="entry name" value="POZ domain"/>
    <property type="match status" value="1"/>
</dbReference>
<sequence length="503" mass="58797">MKEFVFIWNIENISYSWHKTGESIISPLFIAGPIQNSGWTLQLYPRGRNIADYFSLYLNRCEDNGPKKLCVNFELSCISAANSPLQSHTFPESDKSFTKNGSGFGHPRFISRHEVFFQKKDLYLPRDVLTLCCRMWKNEDIAKEFAQSFGHTCLPIERILVVGNINSEIVEERIVDIHSERQNKSLISISMLRYEDSIRLSIIPTNVENIKFSVLKLSFMEKTNRKILCEHACSWFGKPDQERWKLRLVSKMLNTGNENSVQNNVELLGEFVYSTGEETKHLENDYTYSPRLSVLVSKYIISCIPSGNLSDIPVISQGLWNLYVEHVLCDLEIKTQTTSFFVHKIVLCARSPVFLAMFTDDLKEKRNECIEIEDIMDDILEKFIFFLYTDSFDDLEWEAVIGLYYAADKYHVERLKLLCCSYLLKNVDVDNVCELLMLADKHHDSDFKRRVEDFILQNDERIFSSSIWKQFVYEQPLLPATTMLLRYDKERGNFFTFIILRHF</sequence>
<dbReference type="OrthoDB" id="6359943at2759"/>
<dbReference type="CDD" id="cd18186">
    <property type="entry name" value="BTB_POZ_ZBTB_KLHL-like"/>
    <property type="match status" value="1"/>
</dbReference>
<feature type="domain" description="MATH" evidence="2">
    <location>
        <begin position="3"/>
        <end position="135"/>
    </location>
</feature>
<evidence type="ECO:0000259" key="2">
    <source>
        <dbReference type="PROSITE" id="PS50144"/>
    </source>
</evidence>